<dbReference type="InterPro" id="IPR019956">
    <property type="entry name" value="Ubiquitin_dom"/>
</dbReference>
<organism evidence="4">
    <name type="scientific">Tanacetum cinerariifolium</name>
    <name type="common">Dalmatian daisy</name>
    <name type="synonym">Chrysanthemum cinerariifolium</name>
    <dbReference type="NCBI Taxonomy" id="118510"/>
    <lineage>
        <taxon>Eukaryota</taxon>
        <taxon>Viridiplantae</taxon>
        <taxon>Streptophyta</taxon>
        <taxon>Embryophyta</taxon>
        <taxon>Tracheophyta</taxon>
        <taxon>Spermatophyta</taxon>
        <taxon>Magnoliopsida</taxon>
        <taxon>eudicotyledons</taxon>
        <taxon>Gunneridae</taxon>
        <taxon>Pentapetalae</taxon>
        <taxon>asterids</taxon>
        <taxon>campanulids</taxon>
        <taxon>Asterales</taxon>
        <taxon>Asteraceae</taxon>
        <taxon>Asteroideae</taxon>
        <taxon>Anthemideae</taxon>
        <taxon>Anthemidinae</taxon>
        <taxon>Tanacetum</taxon>
    </lineage>
</organism>
<accession>A0A699K7Q7</accession>
<keyword evidence="1" id="KW-1017">Isopeptide bond</keyword>
<feature type="domain" description="Ubiquitin-like" evidence="3">
    <location>
        <begin position="73"/>
        <end position="148"/>
    </location>
</feature>
<dbReference type="SUPFAM" id="SSF54236">
    <property type="entry name" value="Ubiquitin-like"/>
    <property type="match status" value="3"/>
</dbReference>
<dbReference type="InterPro" id="IPR029071">
    <property type="entry name" value="Ubiquitin-like_domsf"/>
</dbReference>
<dbReference type="Pfam" id="PF00240">
    <property type="entry name" value="ubiquitin"/>
    <property type="match status" value="2"/>
</dbReference>
<feature type="domain" description="Ubiquitin-like" evidence="3">
    <location>
        <begin position="149"/>
        <end position="218"/>
    </location>
</feature>
<sequence>MQKILVKTPTGKTISVEINGSDTYNVIVSKIHNKLGMIPQNQPLFMLDYNYDNYYVDMEPVKPRAAIRIPGSLHIFIRTITDKTIYLEVHNFYSISDVKGMIGAKEEVSPFYQRLFFAGMQLEDNRTLADYNIYEEYTLDLVLDFGGRMTIYVETITGKTIPLEVHCRDTIREVKRSILNKESIPLDEQKLIYGGQKLDDYHILAYYCIQDESNLRLVDDTLMRDRGQMQIYVNLVDNDEEKILLEGSSLHHCQQD</sequence>
<dbReference type="AlphaFoldDB" id="A0A699K7Q7"/>
<dbReference type="InterPro" id="IPR000626">
    <property type="entry name" value="Ubiquitin-like_dom"/>
</dbReference>
<dbReference type="GO" id="GO:0003729">
    <property type="term" value="F:mRNA binding"/>
    <property type="evidence" value="ECO:0007669"/>
    <property type="project" value="UniProtKB-ARBA"/>
</dbReference>
<dbReference type="InterPro" id="IPR050158">
    <property type="entry name" value="Ubiquitin_ubiquitin-like"/>
</dbReference>
<dbReference type="SMART" id="SM00213">
    <property type="entry name" value="UBQ"/>
    <property type="match status" value="2"/>
</dbReference>
<evidence type="ECO:0000313" key="4">
    <source>
        <dbReference type="EMBL" id="GFA79538.1"/>
    </source>
</evidence>
<dbReference type="PROSITE" id="PS50053">
    <property type="entry name" value="UBIQUITIN_2"/>
    <property type="match status" value="2"/>
</dbReference>
<reference evidence="4" key="1">
    <citation type="journal article" date="2019" name="Sci. Rep.">
        <title>Draft genome of Tanacetum cinerariifolium, the natural source of mosquito coil.</title>
        <authorList>
            <person name="Yamashiro T."/>
            <person name="Shiraishi A."/>
            <person name="Satake H."/>
            <person name="Nakayama K."/>
        </authorList>
    </citation>
    <scope>NUCLEOTIDE SEQUENCE</scope>
</reference>
<dbReference type="PANTHER" id="PTHR10666">
    <property type="entry name" value="UBIQUITIN"/>
    <property type="match status" value="1"/>
</dbReference>
<protein>
    <submittedName>
        <fullName evidence="4">Polyubiquitin 3</fullName>
    </submittedName>
</protein>
<gene>
    <name evidence="4" type="ORF">Tci_651510</name>
</gene>
<comment type="caution">
    <text evidence="4">The sequence shown here is derived from an EMBL/GenBank/DDBJ whole genome shotgun (WGS) entry which is preliminary data.</text>
</comment>
<evidence type="ECO:0000259" key="3">
    <source>
        <dbReference type="PROSITE" id="PS50053"/>
    </source>
</evidence>
<proteinExistence type="predicted"/>
<evidence type="ECO:0000256" key="1">
    <source>
        <dbReference type="ARBA" id="ARBA00022499"/>
    </source>
</evidence>
<dbReference type="EMBL" id="BKCJ010489383">
    <property type="protein sequence ID" value="GFA79538.1"/>
    <property type="molecule type" value="Genomic_DNA"/>
</dbReference>
<name>A0A699K7Q7_TANCI</name>
<evidence type="ECO:0000256" key="2">
    <source>
        <dbReference type="ARBA" id="ARBA00022843"/>
    </source>
</evidence>
<dbReference type="Gene3D" id="3.10.20.90">
    <property type="entry name" value="Phosphatidylinositol 3-kinase Catalytic Subunit, Chain A, domain 1"/>
    <property type="match status" value="3"/>
</dbReference>
<dbReference type="PRINTS" id="PR00348">
    <property type="entry name" value="UBIQUITIN"/>
</dbReference>
<keyword evidence="2" id="KW-0832">Ubl conjugation</keyword>